<evidence type="ECO:0000313" key="1">
    <source>
        <dbReference type="EMBL" id="KAK4800651.1"/>
    </source>
</evidence>
<sequence>MFPGAIKADWTTSSLVIHKCTPILDLHFNKTVSEDEKQQNTELSAEGSENILELDPEPELDIYGHLENDLGDEDYVGAALIKICMPQPAEGEWEMKVAFSTFDSEMSTGIGESPSSELMQGVSFSLLKIDKSAGTLPAEGVSDQAEPTRPLTNHLSENHAQVAAYTKEPTRPLYKSGAISPEQYRCAV</sequence>
<dbReference type="EMBL" id="JAXQNO010000003">
    <property type="protein sequence ID" value="KAK4800651.1"/>
    <property type="molecule type" value="Genomic_DNA"/>
</dbReference>
<name>A0AAN7MAG9_TRANT</name>
<comment type="caution">
    <text evidence="1">The sequence shown here is derived from an EMBL/GenBank/DDBJ whole genome shotgun (WGS) entry which is preliminary data.</text>
</comment>
<reference evidence="1 2" key="1">
    <citation type="journal article" date="2023" name="Hortic Res">
        <title>Pangenome of water caltrop reveals structural variations and asymmetric subgenome divergence after allopolyploidization.</title>
        <authorList>
            <person name="Zhang X."/>
            <person name="Chen Y."/>
            <person name="Wang L."/>
            <person name="Yuan Y."/>
            <person name="Fang M."/>
            <person name="Shi L."/>
            <person name="Lu R."/>
            <person name="Comes H.P."/>
            <person name="Ma Y."/>
            <person name="Chen Y."/>
            <person name="Huang G."/>
            <person name="Zhou Y."/>
            <person name="Zheng Z."/>
            <person name="Qiu Y."/>
        </authorList>
    </citation>
    <scope>NUCLEOTIDE SEQUENCE [LARGE SCALE GENOMIC DNA]</scope>
    <source>
        <strain evidence="1">F231</strain>
    </source>
</reference>
<gene>
    <name evidence="1" type="ORF">SAY86_021138</name>
</gene>
<organism evidence="1 2">
    <name type="scientific">Trapa natans</name>
    <name type="common">Water chestnut</name>
    <dbReference type="NCBI Taxonomy" id="22666"/>
    <lineage>
        <taxon>Eukaryota</taxon>
        <taxon>Viridiplantae</taxon>
        <taxon>Streptophyta</taxon>
        <taxon>Embryophyta</taxon>
        <taxon>Tracheophyta</taxon>
        <taxon>Spermatophyta</taxon>
        <taxon>Magnoliopsida</taxon>
        <taxon>eudicotyledons</taxon>
        <taxon>Gunneridae</taxon>
        <taxon>Pentapetalae</taxon>
        <taxon>rosids</taxon>
        <taxon>malvids</taxon>
        <taxon>Myrtales</taxon>
        <taxon>Lythraceae</taxon>
        <taxon>Trapa</taxon>
    </lineage>
</organism>
<accession>A0AAN7MAG9</accession>
<dbReference type="Proteomes" id="UP001346149">
    <property type="component" value="Unassembled WGS sequence"/>
</dbReference>
<dbReference type="AlphaFoldDB" id="A0AAN7MAG9"/>
<protein>
    <submittedName>
        <fullName evidence="1">Uncharacterized protein</fullName>
    </submittedName>
</protein>
<proteinExistence type="predicted"/>
<keyword evidence="2" id="KW-1185">Reference proteome</keyword>
<evidence type="ECO:0000313" key="2">
    <source>
        <dbReference type="Proteomes" id="UP001346149"/>
    </source>
</evidence>